<dbReference type="EC" id="2.1.1.37" evidence="1"/>
<evidence type="ECO:0000313" key="10">
    <source>
        <dbReference type="Proteomes" id="UP000664161"/>
    </source>
</evidence>
<comment type="catalytic activity">
    <reaction evidence="6">
        <text>a 2'-deoxycytidine in DNA + S-adenosyl-L-methionine = a 5-methyl-2'-deoxycytidine in DNA + S-adenosyl-L-homocysteine + H(+)</text>
        <dbReference type="Rhea" id="RHEA:13681"/>
        <dbReference type="Rhea" id="RHEA-COMP:11369"/>
        <dbReference type="Rhea" id="RHEA-COMP:11370"/>
        <dbReference type="ChEBI" id="CHEBI:15378"/>
        <dbReference type="ChEBI" id="CHEBI:57856"/>
        <dbReference type="ChEBI" id="CHEBI:59789"/>
        <dbReference type="ChEBI" id="CHEBI:85452"/>
        <dbReference type="ChEBI" id="CHEBI:85454"/>
        <dbReference type="EC" id="2.1.1.37"/>
    </reaction>
</comment>
<dbReference type="InterPro" id="IPR001525">
    <property type="entry name" value="C5_MeTfrase"/>
</dbReference>
<dbReference type="InterPro" id="IPR050750">
    <property type="entry name" value="C5-MTase"/>
</dbReference>
<organism evidence="9 10">
    <name type="scientific">Psychrobacter halodurans</name>
    <dbReference type="NCBI Taxonomy" id="2818439"/>
    <lineage>
        <taxon>Bacteria</taxon>
        <taxon>Pseudomonadati</taxon>
        <taxon>Pseudomonadota</taxon>
        <taxon>Gammaproteobacteria</taxon>
        <taxon>Moraxellales</taxon>
        <taxon>Moraxellaceae</taxon>
        <taxon>Psychrobacter</taxon>
    </lineage>
</organism>
<gene>
    <name evidence="9" type="primary">dcm</name>
    <name evidence="9" type="ORF">J3491_05475</name>
</gene>
<keyword evidence="3 7" id="KW-0808">Transferase</keyword>
<dbReference type="Proteomes" id="UP000664161">
    <property type="component" value="Unassembled WGS sequence"/>
</dbReference>
<dbReference type="PANTHER" id="PTHR46098:SF1">
    <property type="entry name" value="TRNA (CYTOSINE(38)-C(5))-METHYLTRANSFERASE"/>
    <property type="match status" value="1"/>
</dbReference>
<reference evidence="9 10" key="1">
    <citation type="submission" date="2021-03" db="EMBL/GenBank/DDBJ databases">
        <authorList>
            <person name="Shang D.-D."/>
            <person name="Du Z.-J."/>
            <person name="Chen G.-J."/>
        </authorList>
    </citation>
    <scope>NUCLEOTIDE SEQUENCE [LARGE SCALE GENOMIC DNA]</scope>
    <source>
        <strain evidence="9 10">F2608</strain>
    </source>
</reference>
<dbReference type="Pfam" id="PF00145">
    <property type="entry name" value="DNA_methylase"/>
    <property type="match status" value="1"/>
</dbReference>
<keyword evidence="5" id="KW-0680">Restriction system</keyword>
<evidence type="ECO:0000256" key="1">
    <source>
        <dbReference type="ARBA" id="ARBA00011975"/>
    </source>
</evidence>
<dbReference type="SUPFAM" id="SSF53335">
    <property type="entry name" value="S-adenosyl-L-methionine-dependent methyltransferases"/>
    <property type="match status" value="1"/>
</dbReference>
<dbReference type="InterPro" id="IPR029063">
    <property type="entry name" value="SAM-dependent_MTases_sf"/>
</dbReference>
<keyword evidence="10" id="KW-1185">Reference proteome</keyword>
<comment type="similarity">
    <text evidence="7 8">Belongs to the class I-like SAM-binding methyltransferase superfamily. C5-methyltransferase family.</text>
</comment>
<comment type="caution">
    <text evidence="9">The sequence shown here is derived from an EMBL/GenBank/DDBJ whole genome shotgun (WGS) entry which is preliminary data.</text>
</comment>
<protein>
    <recommendedName>
        <fullName evidence="1">DNA (cytosine-5-)-methyltransferase</fullName>
        <ecNumber evidence="1">2.1.1.37</ecNumber>
    </recommendedName>
</protein>
<evidence type="ECO:0000256" key="2">
    <source>
        <dbReference type="ARBA" id="ARBA00022603"/>
    </source>
</evidence>
<dbReference type="PANTHER" id="PTHR46098">
    <property type="entry name" value="TRNA (CYTOSINE(38)-C(5))-METHYLTRANSFERASE"/>
    <property type="match status" value="1"/>
</dbReference>
<proteinExistence type="inferred from homology"/>
<dbReference type="GO" id="GO:0003886">
    <property type="term" value="F:DNA (cytosine-5-)-methyltransferase activity"/>
    <property type="evidence" value="ECO:0007669"/>
    <property type="project" value="UniProtKB-EC"/>
</dbReference>
<keyword evidence="2 7" id="KW-0489">Methyltransferase</keyword>
<evidence type="ECO:0000256" key="3">
    <source>
        <dbReference type="ARBA" id="ARBA00022679"/>
    </source>
</evidence>
<evidence type="ECO:0000256" key="7">
    <source>
        <dbReference type="PROSITE-ProRule" id="PRU01016"/>
    </source>
</evidence>
<dbReference type="Gene3D" id="3.90.120.10">
    <property type="entry name" value="DNA Methylase, subunit A, domain 2"/>
    <property type="match status" value="1"/>
</dbReference>
<evidence type="ECO:0000256" key="8">
    <source>
        <dbReference type="RuleBase" id="RU000416"/>
    </source>
</evidence>
<dbReference type="NCBIfam" id="TIGR00675">
    <property type="entry name" value="dcm"/>
    <property type="match status" value="1"/>
</dbReference>
<name>A0AAW4IMU7_9GAMM</name>
<dbReference type="EMBL" id="JAGBKN010000008">
    <property type="protein sequence ID" value="MBO1516783.1"/>
    <property type="molecule type" value="Genomic_DNA"/>
</dbReference>
<sequence>MKKFVEFFAGVGLVREGLSKSKWKCVWANDISPDKRDTYVENFGDSDFWLGDIWDVVKNSDTVPNNVFLYTASFPCTDLSVAGNRAGLAGKQSGTLNAFIEILRTKKNIGAAPKVVLLENVRGFLTSHKGEDVKLTVKYFSELGYYVDIIELDAINFSAQSRPRVFLIAVEETLALQTMKINKNTHLFDDWWLDFENHPTLRSQKIKDIILSSKDLNWGLLNISLPKKADKHLIDIVDIEIPNNSDLWWNEDRKNHLYEQMSKNHQLTLNEMLKHSYFSYGTVYRRMRKGKSMAELRTDGFAGCLRTPRGGSSKQILIRAGHNEWNVRLLTPREYARLQGVRDTFKLPENNNKGYFAMGDAVCVPVIEFIAESIFDELYKASLKIN</sequence>
<dbReference type="PROSITE" id="PS51679">
    <property type="entry name" value="SAM_MT_C5"/>
    <property type="match status" value="1"/>
</dbReference>
<dbReference type="AlphaFoldDB" id="A0AAW4IMU7"/>
<accession>A0AAW4IMU7</accession>
<evidence type="ECO:0000256" key="5">
    <source>
        <dbReference type="ARBA" id="ARBA00022747"/>
    </source>
</evidence>
<evidence type="ECO:0000256" key="6">
    <source>
        <dbReference type="ARBA" id="ARBA00047422"/>
    </source>
</evidence>
<keyword evidence="4 7" id="KW-0949">S-adenosyl-L-methionine</keyword>
<dbReference type="GO" id="GO:0032259">
    <property type="term" value="P:methylation"/>
    <property type="evidence" value="ECO:0007669"/>
    <property type="project" value="UniProtKB-KW"/>
</dbReference>
<dbReference type="GO" id="GO:0009307">
    <property type="term" value="P:DNA restriction-modification system"/>
    <property type="evidence" value="ECO:0007669"/>
    <property type="project" value="UniProtKB-KW"/>
</dbReference>
<feature type="active site" evidence="7">
    <location>
        <position position="76"/>
    </location>
</feature>
<dbReference type="Gene3D" id="3.40.50.150">
    <property type="entry name" value="Vaccinia Virus protein VP39"/>
    <property type="match status" value="1"/>
</dbReference>
<dbReference type="RefSeq" id="WP_207969442.1">
    <property type="nucleotide sequence ID" value="NZ_JAGBKN010000008.1"/>
</dbReference>
<dbReference type="PRINTS" id="PR00105">
    <property type="entry name" value="C5METTRFRASE"/>
</dbReference>
<evidence type="ECO:0000313" key="9">
    <source>
        <dbReference type="EMBL" id="MBO1516783.1"/>
    </source>
</evidence>
<evidence type="ECO:0000256" key="4">
    <source>
        <dbReference type="ARBA" id="ARBA00022691"/>
    </source>
</evidence>